<dbReference type="RefSeq" id="XP_024577380.1">
    <property type="nucleotide sequence ID" value="XM_024726733.1"/>
</dbReference>
<evidence type="ECO:0000313" key="4">
    <source>
        <dbReference type="Proteomes" id="UP000054928"/>
    </source>
</evidence>
<keyword evidence="1" id="KW-0812">Transmembrane</keyword>
<keyword evidence="1" id="KW-0472">Membrane</keyword>
<keyword evidence="1" id="KW-1133">Transmembrane helix</keyword>
<evidence type="ECO:0000313" key="3">
    <source>
        <dbReference type="EMBL" id="CEG41011.1"/>
    </source>
</evidence>
<feature type="transmembrane region" description="Helical" evidence="1">
    <location>
        <begin position="183"/>
        <end position="204"/>
    </location>
</feature>
<dbReference type="GeneID" id="36406236"/>
<feature type="signal peptide" evidence="2">
    <location>
        <begin position="1"/>
        <end position="21"/>
    </location>
</feature>
<evidence type="ECO:0000256" key="1">
    <source>
        <dbReference type="SAM" id="Phobius"/>
    </source>
</evidence>
<dbReference type="AlphaFoldDB" id="A0A0N7L5B5"/>
<reference evidence="4" key="1">
    <citation type="submission" date="2014-09" db="EMBL/GenBank/DDBJ databases">
        <authorList>
            <person name="Sharma Rahul"/>
            <person name="Thines Marco"/>
        </authorList>
    </citation>
    <scope>NUCLEOTIDE SEQUENCE [LARGE SCALE GENOMIC DNA]</scope>
</reference>
<dbReference type="OMA" id="ASWKWAL"/>
<dbReference type="Proteomes" id="UP000054928">
    <property type="component" value="Unassembled WGS sequence"/>
</dbReference>
<name>A0A0N7L5B5_PLAHL</name>
<keyword evidence="4" id="KW-1185">Reference proteome</keyword>
<protein>
    <submittedName>
        <fullName evidence="3">RxLR-like protein</fullName>
    </submittedName>
</protein>
<feature type="chain" id="PRO_5006015066" evidence="2">
    <location>
        <begin position="22"/>
        <end position="222"/>
    </location>
</feature>
<proteinExistence type="predicted"/>
<dbReference type="EMBL" id="CCYD01000524">
    <property type="protein sequence ID" value="CEG41011.1"/>
    <property type="molecule type" value="Genomic_DNA"/>
</dbReference>
<dbReference type="OrthoDB" id="3360032at2759"/>
<keyword evidence="2" id="KW-0732">Signal</keyword>
<dbReference type="PANTHER" id="PTHR35465:SF1">
    <property type="entry name" value="PHOSPHATIDYLINOSITOL-GLYCAN BIOSYNTHESIS CLASS X PROTEIN"/>
    <property type="match status" value="1"/>
</dbReference>
<evidence type="ECO:0000256" key="2">
    <source>
        <dbReference type="SAM" id="SignalP"/>
    </source>
</evidence>
<accession>A0A0N7L5B5</accession>
<organism evidence="3 4">
    <name type="scientific">Plasmopara halstedii</name>
    <name type="common">Downy mildew of sunflower</name>
    <dbReference type="NCBI Taxonomy" id="4781"/>
    <lineage>
        <taxon>Eukaryota</taxon>
        <taxon>Sar</taxon>
        <taxon>Stramenopiles</taxon>
        <taxon>Oomycota</taxon>
        <taxon>Peronosporomycetes</taxon>
        <taxon>Peronosporales</taxon>
        <taxon>Peronosporaceae</taxon>
        <taxon>Plasmopara</taxon>
    </lineage>
</organism>
<sequence>MNNVLLATLVFLASLLVSTTSSVIDLSPEIAIKSQRVLYGLPQLFRVSALLPDTIYDIKVSYPATQPTLFRLQVEQVVLSPPARSDEAYDSETFVSNNKDTGEPLRQRRLNTATLRLHPTALRTHESVRYRLESYDDTTEVTFSLLAEVEGIQRPGSKLDMSECVFDIVVEEMLLGAFPRHTLVLIGWLMFLLYVSGKWVLPYLEKKIALEFEKDRVEVKKS</sequence>
<dbReference type="PANTHER" id="PTHR35465">
    <property type="entry name" value="CAVEOLIN-1 PROTEIN"/>
    <property type="match status" value="1"/>
</dbReference>